<dbReference type="GO" id="GO:0009228">
    <property type="term" value="P:thiamine biosynthetic process"/>
    <property type="evidence" value="ECO:0007669"/>
    <property type="project" value="UniProtKB-KW"/>
</dbReference>
<dbReference type="GO" id="GO:0004417">
    <property type="term" value="F:hydroxyethylthiazole kinase activity"/>
    <property type="evidence" value="ECO:0007669"/>
    <property type="project" value="UniProtKB-UniRule"/>
</dbReference>
<protein>
    <recommendedName>
        <fullName evidence="11">Hydroxyethylthiazole kinase</fullName>
        <ecNumber evidence="11">2.7.1.50</ecNumber>
    </recommendedName>
    <alternativeName>
        <fullName evidence="11">4-methyl-5-beta-hydroxyethylthiazole kinase</fullName>
        <shortName evidence="11">TH kinase</shortName>
        <shortName evidence="11">Thz kinase</shortName>
    </alternativeName>
</protein>
<comment type="function">
    <text evidence="11">Catalyzes the phosphorylation of the hydroxyl group of 4-methyl-5-beta-hydroxyethylthiazole (THZ).</text>
</comment>
<dbReference type="InterPro" id="IPR029056">
    <property type="entry name" value="Ribokinase-like"/>
</dbReference>
<organism evidence="13 14">
    <name type="scientific">Bifidobacterium tsurumiense</name>
    <dbReference type="NCBI Taxonomy" id="356829"/>
    <lineage>
        <taxon>Bacteria</taxon>
        <taxon>Bacillati</taxon>
        <taxon>Actinomycetota</taxon>
        <taxon>Actinomycetes</taxon>
        <taxon>Bifidobacteriales</taxon>
        <taxon>Bifidobacteriaceae</taxon>
        <taxon>Bifidobacterium</taxon>
    </lineage>
</organism>
<evidence type="ECO:0000256" key="7">
    <source>
        <dbReference type="ARBA" id="ARBA00022777"/>
    </source>
</evidence>
<reference evidence="13 14" key="1">
    <citation type="submission" date="2014-03" db="EMBL/GenBank/DDBJ databases">
        <title>Genomics of Bifidobacteria.</title>
        <authorList>
            <person name="Ventura M."/>
            <person name="Milani C."/>
            <person name="Lugli G.A."/>
        </authorList>
    </citation>
    <scope>NUCLEOTIDE SEQUENCE [LARGE SCALE GENOMIC DNA]</scope>
    <source>
        <strain evidence="13 14">JCM 13495</strain>
    </source>
</reference>
<evidence type="ECO:0000256" key="9">
    <source>
        <dbReference type="ARBA" id="ARBA00022842"/>
    </source>
</evidence>
<dbReference type="GO" id="GO:0000287">
    <property type="term" value="F:magnesium ion binding"/>
    <property type="evidence" value="ECO:0007669"/>
    <property type="project" value="UniProtKB-UniRule"/>
</dbReference>
<dbReference type="EMBL" id="JGZU01000015">
    <property type="protein sequence ID" value="KFJ05532.1"/>
    <property type="molecule type" value="Genomic_DNA"/>
</dbReference>
<dbReference type="Gene3D" id="3.40.1190.20">
    <property type="match status" value="1"/>
</dbReference>
<feature type="region of interest" description="Disordered" evidence="12">
    <location>
        <begin position="313"/>
        <end position="333"/>
    </location>
</feature>
<proteinExistence type="inferred from homology"/>
<evidence type="ECO:0000313" key="13">
    <source>
        <dbReference type="EMBL" id="KFJ05532.1"/>
    </source>
</evidence>
<dbReference type="AlphaFoldDB" id="A0A087ECN1"/>
<feature type="binding site" evidence="11">
    <location>
        <position position="162"/>
    </location>
    <ligand>
        <name>ATP</name>
        <dbReference type="ChEBI" id="CHEBI:30616"/>
    </ligand>
</feature>
<evidence type="ECO:0000256" key="4">
    <source>
        <dbReference type="ARBA" id="ARBA00022679"/>
    </source>
</evidence>
<keyword evidence="4 11" id="KW-0808">Transferase</keyword>
<feature type="binding site" evidence="11">
    <location>
        <position position="87"/>
    </location>
    <ligand>
        <name>substrate</name>
    </ligand>
</feature>
<dbReference type="UniPathway" id="UPA00060">
    <property type="reaction ID" value="UER00139"/>
</dbReference>
<dbReference type="PRINTS" id="PR01099">
    <property type="entry name" value="HYETHTZKNASE"/>
</dbReference>
<comment type="caution">
    <text evidence="13">The sequence shown here is derived from an EMBL/GenBank/DDBJ whole genome shotgun (WGS) entry which is preliminary data.</text>
</comment>
<keyword evidence="14" id="KW-1185">Reference proteome</keyword>
<evidence type="ECO:0000256" key="12">
    <source>
        <dbReference type="SAM" id="MobiDB-lite"/>
    </source>
</evidence>
<evidence type="ECO:0000256" key="2">
    <source>
        <dbReference type="ARBA" id="ARBA00001946"/>
    </source>
</evidence>
<evidence type="ECO:0000256" key="1">
    <source>
        <dbReference type="ARBA" id="ARBA00001771"/>
    </source>
</evidence>
<dbReference type="Pfam" id="PF02110">
    <property type="entry name" value="HK"/>
    <property type="match status" value="1"/>
</dbReference>
<keyword evidence="10 11" id="KW-0784">Thiamine biosynthesis</keyword>
<keyword evidence="8 11" id="KW-0067">ATP-binding</keyword>
<dbReference type="eggNOG" id="COG2145">
    <property type="taxonomic scope" value="Bacteria"/>
</dbReference>
<dbReference type="RefSeq" id="WP_202961132.1">
    <property type="nucleotide sequence ID" value="NZ_JAXEUP010000020.1"/>
</dbReference>
<name>A0A087ECN1_9BIFI</name>
<evidence type="ECO:0000256" key="8">
    <source>
        <dbReference type="ARBA" id="ARBA00022840"/>
    </source>
</evidence>
<dbReference type="NCBIfam" id="NF006830">
    <property type="entry name" value="PRK09355.1"/>
    <property type="match status" value="1"/>
</dbReference>
<evidence type="ECO:0000256" key="11">
    <source>
        <dbReference type="HAMAP-Rule" id="MF_00228"/>
    </source>
</evidence>
<dbReference type="STRING" id="356829.BITS_0212"/>
<dbReference type="GO" id="GO:0005524">
    <property type="term" value="F:ATP binding"/>
    <property type="evidence" value="ECO:0007669"/>
    <property type="project" value="UniProtKB-UniRule"/>
</dbReference>
<keyword evidence="5 11" id="KW-0479">Metal-binding</keyword>
<evidence type="ECO:0000256" key="6">
    <source>
        <dbReference type="ARBA" id="ARBA00022741"/>
    </source>
</evidence>
<dbReference type="GO" id="GO:0009229">
    <property type="term" value="P:thiamine diphosphate biosynthetic process"/>
    <property type="evidence" value="ECO:0007669"/>
    <property type="project" value="UniProtKB-UniRule"/>
</dbReference>
<feature type="region of interest" description="Disordered" evidence="12">
    <location>
        <begin position="1"/>
        <end position="43"/>
    </location>
</feature>
<evidence type="ECO:0000313" key="14">
    <source>
        <dbReference type="Proteomes" id="UP000029080"/>
    </source>
</evidence>
<dbReference type="SUPFAM" id="SSF53613">
    <property type="entry name" value="Ribokinase-like"/>
    <property type="match status" value="1"/>
</dbReference>
<accession>A0A087ECN1</accession>
<comment type="pathway">
    <text evidence="3 11">Cofactor biosynthesis; thiamine diphosphate biosynthesis; 4-methyl-5-(2-phosphoethyl)-thiazole from 5-(2-hydroxyethyl)-4-methylthiazole: step 1/1.</text>
</comment>
<keyword evidence="6 11" id="KW-0547">Nucleotide-binding</keyword>
<evidence type="ECO:0000256" key="3">
    <source>
        <dbReference type="ARBA" id="ARBA00004868"/>
    </source>
</evidence>
<sequence>MSATHSMASTAQQPKENQVDQNSDFSVDGATRQSAKDNPTSPQMIQTIQAIWKKVRESNPLTHCITNTVVQFLSANVLLAAGASPAMVDIAGESGDFAAMASALLINLGTPNPEQRKAVPEAVASAREHGKPWVLDPVGVGALRIRTELAVRILDYQPTIIRGNASEIITLNNVSGGTPTASSGKGVDAGDSVDSAIPAAQELAKRTGAVVAVSGPLDLITDGSRILRCGNGDALLTLVTGGGCSLGAYLAAFASTGEDPLLCAAAAHACYGIAAQHAAAIAKGPGTFAAYFLDALTSINEGDIAAEARIFPQDIPSDDTSDSQASSASIQEA</sequence>
<evidence type="ECO:0000256" key="5">
    <source>
        <dbReference type="ARBA" id="ARBA00022723"/>
    </source>
</evidence>
<comment type="similarity">
    <text evidence="11">Belongs to the Thz kinase family.</text>
</comment>
<comment type="cofactor">
    <cofactor evidence="2 11">
        <name>Mg(2+)</name>
        <dbReference type="ChEBI" id="CHEBI:18420"/>
    </cofactor>
</comment>
<feature type="compositionally biased region" description="Low complexity" evidence="12">
    <location>
        <begin position="322"/>
        <end position="333"/>
    </location>
</feature>
<dbReference type="Proteomes" id="UP000029080">
    <property type="component" value="Unassembled WGS sequence"/>
</dbReference>
<dbReference type="HAMAP" id="MF_00228">
    <property type="entry name" value="Thz_kinase"/>
    <property type="match status" value="1"/>
</dbReference>
<gene>
    <name evidence="11" type="primary">thiM</name>
    <name evidence="13" type="ORF">BITS_0212</name>
</gene>
<dbReference type="EC" id="2.7.1.50" evidence="11"/>
<keyword evidence="9 11" id="KW-0460">Magnesium</keyword>
<feature type="binding site" evidence="11">
    <location>
        <position position="214"/>
    </location>
    <ligand>
        <name>ATP</name>
        <dbReference type="ChEBI" id="CHEBI:30616"/>
    </ligand>
</feature>
<comment type="catalytic activity">
    <reaction evidence="1 11">
        <text>5-(2-hydroxyethyl)-4-methylthiazole + ATP = 4-methyl-5-(2-phosphooxyethyl)-thiazole + ADP + H(+)</text>
        <dbReference type="Rhea" id="RHEA:24212"/>
        <dbReference type="ChEBI" id="CHEBI:15378"/>
        <dbReference type="ChEBI" id="CHEBI:17957"/>
        <dbReference type="ChEBI" id="CHEBI:30616"/>
        <dbReference type="ChEBI" id="CHEBI:58296"/>
        <dbReference type="ChEBI" id="CHEBI:456216"/>
        <dbReference type="EC" id="2.7.1.50"/>
    </reaction>
</comment>
<evidence type="ECO:0000256" key="10">
    <source>
        <dbReference type="ARBA" id="ARBA00022977"/>
    </source>
</evidence>
<keyword evidence="7 11" id="KW-0418">Kinase</keyword>
<dbReference type="InterPro" id="IPR000417">
    <property type="entry name" value="Hyethyz_kinase"/>
</dbReference>
<feature type="binding site" evidence="11">
    <location>
        <position position="241"/>
    </location>
    <ligand>
        <name>substrate</name>
    </ligand>
</feature>
<dbReference type="CDD" id="cd01170">
    <property type="entry name" value="THZ_kinase"/>
    <property type="match status" value="1"/>
</dbReference>